<dbReference type="AlphaFoldDB" id="A0AAD1X716"/>
<reference evidence="2" key="1">
    <citation type="submission" date="2023-07" db="EMBL/GenBank/DDBJ databases">
        <authorList>
            <consortium name="AG Swart"/>
            <person name="Singh M."/>
            <person name="Singh A."/>
            <person name="Seah K."/>
            <person name="Emmerich C."/>
        </authorList>
    </citation>
    <scope>NUCLEOTIDE SEQUENCE</scope>
    <source>
        <strain evidence="2">DP1</strain>
    </source>
</reference>
<dbReference type="Proteomes" id="UP001295684">
    <property type="component" value="Unassembled WGS sequence"/>
</dbReference>
<sequence>MEPDGPGVATNQTCNAPDTLSEENTEIREQDIYRIRLCTEEQIKQESEDINVQLFENIYFRMLKIKFKWDAKACIGLLLNNYRYSRLAKEISKIKIPKMARIGLFQADFGNKHFRNFVIKSAPTATEDFSIYKMRREKKLRYLNLLFSRSITKSKQFLMHDFRNINLKQLKRLFVSIKHIDSFAIIDSTFSLPSDLDFSDIFRGTTLKRLTFKSCDITNHDSADESLHTLDSLISGLAKSPDLKKSLESMNISSSRHSNELCEETLAKYGFPVKSTHIQHPCLLASHSVTNEILEIAKVGLKT</sequence>
<comment type="caution">
    <text evidence="2">The sequence shown here is derived from an EMBL/GenBank/DDBJ whole genome shotgun (WGS) entry which is preliminary data.</text>
</comment>
<evidence type="ECO:0000256" key="1">
    <source>
        <dbReference type="SAM" id="MobiDB-lite"/>
    </source>
</evidence>
<name>A0AAD1X716_EUPCR</name>
<feature type="compositionally biased region" description="Polar residues" evidence="1">
    <location>
        <begin position="9"/>
        <end position="18"/>
    </location>
</feature>
<keyword evidence="3" id="KW-1185">Reference proteome</keyword>
<evidence type="ECO:0000313" key="3">
    <source>
        <dbReference type="Proteomes" id="UP001295684"/>
    </source>
</evidence>
<protein>
    <submittedName>
        <fullName evidence="2">Uncharacterized protein</fullName>
    </submittedName>
</protein>
<organism evidence="2 3">
    <name type="scientific">Euplotes crassus</name>
    <dbReference type="NCBI Taxonomy" id="5936"/>
    <lineage>
        <taxon>Eukaryota</taxon>
        <taxon>Sar</taxon>
        <taxon>Alveolata</taxon>
        <taxon>Ciliophora</taxon>
        <taxon>Intramacronucleata</taxon>
        <taxon>Spirotrichea</taxon>
        <taxon>Hypotrichia</taxon>
        <taxon>Euplotida</taxon>
        <taxon>Euplotidae</taxon>
        <taxon>Moneuplotes</taxon>
    </lineage>
</organism>
<gene>
    <name evidence="2" type="ORF">ECRASSUSDP1_LOCUS1129</name>
</gene>
<accession>A0AAD1X716</accession>
<feature type="region of interest" description="Disordered" evidence="1">
    <location>
        <begin position="1"/>
        <end position="21"/>
    </location>
</feature>
<evidence type="ECO:0000313" key="2">
    <source>
        <dbReference type="EMBL" id="CAI2359835.1"/>
    </source>
</evidence>
<proteinExistence type="predicted"/>
<dbReference type="EMBL" id="CAMPGE010001067">
    <property type="protein sequence ID" value="CAI2359835.1"/>
    <property type="molecule type" value="Genomic_DNA"/>
</dbReference>